<feature type="compositionally biased region" description="Acidic residues" evidence="1">
    <location>
        <begin position="10"/>
        <end position="20"/>
    </location>
</feature>
<organism evidence="2 3">
    <name type="scientific">Thiorhodovibrio winogradskyi</name>
    <dbReference type="NCBI Taxonomy" id="77007"/>
    <lineage>
        <taxon>Bacteria</taxon>
        <taxon>Pseudomonadati</taxon>
        <taxon>Pseudomonadota</taxon>
        <taxon>Gammaproteobacteria</taxon>
        <taxon>Chromatiales</taxon>
        <taxon>Chromatiaceae</taxon>
        <taxon>Thiorhodovibrio</taxon>
    </lineage>
</organism>
<sequence length="168" mass="17022">MEEGGIQGDGNDDGTPDSEQADVISVPIRDTETVSVDPNAPVVWATLVGNSANGADSSPTPGGGVIVTTLTQSDAPAAEERDGIAMPLGLIAFAAQAEVEDGAEDAGDIPFSLLIEGDIQVNDFWKQNGDGDWVNLASPEYGGQVTQIGSMMVGVPNAAAHGGNWGGS</sequence>
<accession>A0ABZ0SGX1</accession>
<evidence type="ECO:0000313" key="3">
    <source>
        <dbReference type="Proteomes" id="UP001432180"/>
    </source>
</evidence>
<reference evidence="2 3" key="1">
    <citation type="journal article" date="2023" name="Microorganisms">
        <title>Thiorhodovibrio frisius and Trv. litoralis spp. nov., Two Novel Members from a Clade of Fastidious Purple Sulfur Bacteria That Exhibit Unique Red-Shifted Light-Harvesting Capabilities.</title>
        <authorList>
            <person name="Methner A."/>
            <person name="Kuzyk S.B."/>
            <person name="Petersen J."/>
            <person name="Bauer S."/>
            <person name="Brinkmann H."/>
            <person name="Sichau K."/>
            <person name="Wanner G."/>
            <person name="Wolf J."/>
            <person name="Neumann-Schaal M."/>
            <person name="Henke P."/>
            <person name="Tank M."/>
            <person name="Sproer C."/>
            <person name="Bunk B."/>
            <person name="Overmann J."/>
        </authorList>
    </citation>
    <scope>NUCLEOTIDE SEQUENCE [LARGE SCALE GENOMIC DNA]</scope>
    <source>
        <strain evidence="2 3">DSM 6702</strain>
    </source>
</reference>
<dbReference type="EMBL" id="CP121472">
    <property type="protein sequence ID" value="WPL19543.1"/>
    <property type="molecule type" value="Genomic_DNA"/>
</dbReference>
<evidence type="ECO:0000313" key="2">
    <source>
        <dbReference type="EMBL" id="WPL19543.1"/>
    </source>
</evidence>
<keyword evidence="3" id="KW-1185">Reference proteome</keyword>
<dbReference type="Proteomes" id="UP001432180">
    <property type="component" value="Chromosome"/>
</dbReference>
<evidence type="ECO:0000256" key="1">
    <source>
        <dbReference type="SAM" id="MobiDB-lite"/>
    </source>
</evidence>
<name>A0ABZ0SGX1_9GAMM</name>
<gene>
    <name evidence="2" type="ORF">Thiowin_04676</name>
</gene>
<proteinExistence type="predicted"/>
<feature type="region of interest" description="Disordered" evidence="1">
    <location>
        <begin position="1"/>
        <end position="23"/>
    </location>
</feature>
<protein>
    <submittedName>
        <fullName evidence="2">Uncharacterized protein</fullName>
    </submittedName>
</protein>